<dbReference type="AlphaFoldDB" id="A0A0B6Y960"/>
<evidence type="ECO:0000313" key="1">
    <source>
        <dbReference type="EMBL" id="CEK51950.1"/>
    </source>
</evidence>
<name>A0A0B6Y960_9EUPU</name>
<accession>A0A0B6Y960</accession>
<dbReference type="EMBL" id="HACG01005085">
    <property type="protein sequence ID" value="CEK51950.1"/>
    <property type="molecule type" value="Transcribed_RNA"/>
</dbReference>
<protein>
    <submittedName>
        <fullName evidence="1">Uncharacterized protein</fullName>
    </submittedName>
</protein>
<sequence>VTSSAVLVINNDNNNSNNNNNNNNNIDIAQTKFIHKQTYTNFNQYCVVNQQT</sequence>
<feature type="non-terminal residue" evidence="1">
    <location>
        <position position="1"/>
    </location>
</feature>
<proteinExistence type="predicted"/>
<gene>
    <name evidence="1" type="primary">ORF14924</name>
</gene>
<organism evidence="1">
    <name type="scientific">Arion vulgaris</name>
    <dbReference type="NCBI Taxonomy" id="1028688"/>
    <lineage>
        <taxon>Eukaryota</taxon>
        <taxon>Metazoa</taxon>
        <taxon>Spiralia</taxon>
        <taxon>Lophotrochozoa</taxon>
        <taxon>Mollusca</taxon>
        <taxon>Gastropoda</taxon>
        <taxon>Heterobranchia</taxon>
        <taxon>Euthyneura</taxon>
        <taxon>Panpulmonata</taxon>
        <taxon>Eupulmonata</taxon>
        <taxon>Stylommatophora</taxon>
        <taxon>Helicina</taxon>
        <taxon>Arionoidea</taxon>
        <taxon>Arionidae</taxon>
        <taxon>Arion</taxon>
    </lineage>
</organism>
<reference evidence="1" key="1">
    <citation type="submission" date="2014-12" db="EMBL/GenBank/DDBJ databases">
        <title>Insight into the proteome of Arion vulgaris.</title>
        <authorList>
            <person name="Aradska J."/>
            <person name="Bulat T."/>
            <person name="Smidak R."/>
            <person name="Sarate P."/>
            <person name="Gangsoo J."/>
            <person name="Sialana F."/>
            <person name="Bilban M."/>
            <person name="Lubec G."/>
        </authorList>
    </citation>
    <scope>NUCLEOTIDE SEQUENCE</scope>
    <source>
        <tissue evidence="1">Skin</tissue>
    </source>
</reference>